<evidence type="ECO:0000256" key="1">
    <source>
        <dbReference type="SAM" id="MobiDB-lite"/>
    </source>
</evidence>
<dbReference type="InterPro" id="IPR019240">
    <property type="entry name" value="DUF2196"/>
</dbReference>
<gene>
    <name evidence="2" type="ORF">QBC42DRAFT_231690</name>
</gene>
<dbReference type="PANTHER" id="PTHR40069">
    <property type="entry name" value="YWBE PROTEIN"/>
    <property type="match status" value="1"/>
</dbReference>
<reference evidence="2" key="1">
    <citation type="journal article" date="2023" name="Mol. Phylogenet. Evol.">
        <title>Genome-scale phylogeny and comparative genomics of the fungal order Sordariales.</title>
        <authorList>
            <person name="Hensen N."/>
            <person name="Bonometti L."/>
            <person name="Westerberg I."/>
            <person name="Brannstrom I.O."/>
            <person name="Guillou S."/>
            <person name="Cros-Aarteil S."/>
            <person name="Calhoun S."/>
            <person name="Haridas S."/>
            <person name="Kuo A."/>
            <person name="Mondo S."/>
            <person name="Pangilinan J."/>
            <person name="Riley R."/>
            <person name="LaButti K."/>
            <person name="Andreopoulos B."/>
            <person name="Lipzen A."/>
            <person name="Chen C."/>
            <person name="Yan M."/>
            <person name="Daum C."/>
            <person name="Ng V."/>
            <person name="Clum A."/>
            <person name="Steindorff A."/>
            <person name="Ohm R.A."/>
            <person name="Martin F."/>
            <person name="Silar P."/>
            <person name="Natvig D.O."/>
            <person name="Lalanne C."/>
            <person name="Gautier V."/>
            <person name="Ament-Velasquez S.L."/>
            <person name="Kruys A."/>
            <person name="Hutchinson M.I."/>
            <person name="Powell A.J."/>
            <person name="Barry K."/>
            <person name="Miller A.N."/>
            <person name="Grigoriev I.V."/>
            <person name="Debuchy R."/>
            <person name="Gladieux P."/>
            <person name="Hiltunen Thoren M."/>
            <person name="Johannesson H."/>
        </authorList>
    </citation>
    <scope>NUCLEOTIDE SEQUENCE</scope>
    <source>
        <strain evidence="2">PSN324</strain>
    </source>
</reference>
<sequence length="199" mass="20744">MTRVPTTKQVVPGAQVNIVLKADQPTGRTVSGAVKDVLTRGDHHRGIKVRLVDGRIGRVQSMVGRDGSSSGTDPGVEVDPSAPVDAQPAGYGRMGRRPPRFVQDVRNDPYSPPAPETPVGLDAYIKPAKDKKRKGGKGSGGGGGATTSSETAAGTSFESANHALEGVAAQEDALTCPVCNDFRGDARAIQHHVASHFDD</sequence>
<dbReference type="EMBL" id="MU865036">
    <property type="protein sequence ID" value="KAK4459468.1"/>
    <property type="molecule type" value="Genomic_DNA"/>
</dbReference>
<dbReference type="Proteomes" id="UP001321749">
    <property type="component" value="Unassembled WGS sequence"/>
</dbReference>
<proteinExistence type="predicted"/>
<reference evidence="2" key="2">
    <citation type="submission" date="2023-06" db="EMBL/GenBank/DDBJ databases">
        <authorList>
            <consortium name="Lawrence Berkeley National Laboratory"/>
            <person name="Mondo S.J."/>
            <person name="Hensen N."/>
            <person name="Bonometti L."/>
            <person name="Westerberg I."/>
            <person name="Brannstrom I.O."/>
            <person name="Guillou S."/>
            <person name="Cros-Aarteil S."/>
            <person name="Calhoun S."/>
            <person name="Haridas S."/>
            <person name="Kuo A."/>
            <person name="Pangilinan J."/>
            <person name="Riley R."/>
            <person name="Labutti K."/>
            <person name="Andreopoulos B."/>
            <person name="Lipzen A."/>
            <person name="Chen C."/>
            <person name="Yanf M."/>
            <person name="Daum C."/>
            <person name="Ng V."/>
            <person name="Clum A."/>
            <person name="Steindorff A."/>
            <person name="Ohm R."/>
            <person name="Martin F."/>
            <person name="Silar P."/>
            <person name="Natvig D."/>
            <person name="Lalanne C."/>
            <person name="Gautier V."/>
            <person name="Ament-Velasquez S.L."/>
            <person name="Kruys A."/>
            <person name="Hutchinson M.I."/>
            <person name="Powell A.J."/>
            <person name="Barry K."/>
            <person name="Miller A.N."/>
            <person name="Grigoriev I.V."/>
            <person name="Debuchy R."/>
            <person name="Gladieux P."/>
            <person name="Thoren M.H."/>
            <person name="Johannesson H."/>
        </authorList>
    </citation>
    <scope>NUCLEOTIDE SEQUENCE</scope>
    <source>
        <strain evidence="2">PSN324</strain>
    </source>
</reference>
<dbReference type="NCBIfam" id="TIGR03833">
    <property type="entry name" value="YwbE family protein"/>
    <property type="match status" value="1"/>
</dbReference>
<evidence type="ECO:0000313" key="3">
    <source>
        <dbReference type="Proteomes" id="UP001321749"/>
    </source>
</evidence>
<evidence type="ECO:0008006" key="4">
    <source>
        <dbReference type="Google" id="ProtNLM"/>
    </source>
</evidence>
<keyword evidence="3" id="KW-1185">Reference proteome</keyword>
<feature type="region of interest" description="Disordered" evidence="1">
    <location>
        <begin position="61"/>
        <end position="154"/>
    </location>
</feature>
<evidence type="ECO:0000313" key="2">
    <source>
        <dbReference type="EMBL" id="KAK4459468.1"/>
    </source>
</evidence>
<dbReference type="PANTHER" id="PTHR40069:SF1">
    <property type="entry name" value="YWBE PROTEIN"/>
    <property type="match status" value="1"/>
</dbReference>
<dbReference type="AlphaFoldDB" id="A0AAV9HFL4"/>
<dbReference type="Pfam" id="PF09962">
    <property type="entry name" value="DUF2196"/>
    <property type="match status" value="1"/>
</dbReference>
<protein>
    <recommendedName>
        <fullName evidence="4">UBZ4-type domain-containing protein</fullName>
    </recommendedName>
</protein>
<organism evidence="2 3">
    <name type="scientific">Cladorrhinum samala</name>
    <dbReference type="NCBI Taxonomy" id="585594"/>
    <lineage>
        <taxon>Eukaryota</taxon>
        <taxon>Fungi</taxon>
        <taxon>Dikarya</taxon>
        <taxon>Ascomycota</taxon>
        <taxon>Pezizomycotina</taxon>
        <taxon>Sordariomycetes</taxon>
        <taxon>Sordariomycetidae</taxon>
        <taxon>Sordariales</taxon>
        <taxon>Podosporaceae</taxon>
        <taxon>Cladorrhinum</taxon>
    </lineage>
</organism>
<accession>A0AAV9HFL4</accession>
<comment type="caution">
    <text evidence="2">The sequence shown here is derived from an EMBL/GenBank/DDBJ whole genome shotgun (WGS) entry which is preliminary data.</text>
</comment>
<name>A0AAV9HFL4_9PEZI</name>